<keyword evidence="8 15" id="KW-0489">Methyltransferase</keyword>
<comment type="caution">
    <text evidence="19">The sequence shown here is derived from an EMBL/GenBank/DDBJ whole genome shotgun (WGS) entry which is preliminary data.</text>
</comment>
<dbReference type="GO" id="GO:0052906">
    <property type="term" value="F:tRNA (guanine(37)-N1)-methyltransferase activity"/>
    <property type="evidence" value="ECO:0007669"/>
    <property type="project" value="UniProtKB-UniRule"/>
</dbReference>
<dbReference type="NCBIfam" id="NF000648">
    <property type="entry name" value="PRK00026.1"/>
    <property type="match status" value="1"/>
</dbReference>
<evidence type="ECO:0000256" key="7">
    <source>
        <dbReference type="ARBA" id="ARBA00022490"/>
    </source>
</evidence>
<accession>A0A1F5TN76</accession>
<dbReference type="InterPro" id="IPR023148">
    <property type="entry name" value="tRNA_m1G_MeTrfase_C_sf"/>
</dbReference>
<dbReference type="FunFam" id="3.40.1280.10:FF:000001">
    <property type="entry name" value="tRNA (guanine-N(1)-)-methyltransferase"/>
    <property type="match status" value="1"/>
</dbReference>
<dbReference type="AlphaFoldDB" id="A0A1F5TN76"/>
<organism evidence="19 20">
    <name type="scientific">Candidatus Falkowbacteria bacterium RIFOXYD2_FULL_34_120</name>
    <dbReference type="NCBI Taxonomy" id="1798007"/>
    <lineage>
        <taxon>Bacteria</taxon>
        <taxon>Candidatus Falkowiibacteriota</taxon>
    </lineage>
</organism>
<dbReference type="CDD" id="cd18080">
    <property type="entry name" value="TrmD-like"/>
    <property type="match status" value="1"/>
</dbReference>
<protein>
    <recommendedName>
        <fullName evidence="6 15">tRNA (guanine-N(1)-)-methyltransferase</fullName>
        <ecNumber evidence="5 15">2.1.1.228</ecNumber>
    </recommendedName>
    <alternativeName>
        <fullName evidence="12 15">M1G-methyltransferase</fullName>
    </alternativeName>
    <alternativeName>
        <fullName evidence="13 15">tRNA [GM37] methyltransferase</fullName>
    </alternativeName>
</protein>
<dbReference type="PIRSF" id="PIRSF000386">
    <property type="entry name" value="tRNA_mtase"/>
    <property type="match status" value="1"/>
</dbReference>
<dbReference type="Pfam" id="PF01746">
    <property type="entry name" value="tRNA_m1G_MT"/>
    <property type="match status" value="1"/>
</dbReference>
<dbReference type="SUPFAM" id="SSF75217">
    <property type="entry name" value="alpha/beta knot"/>
    <property type="match status" value="1"/>
</dbReference>
<dbReference type="Proteomes" id="UP000177579">
    <property type="component" value="Unassembled WGS sequence"/>
</dbReference>
<comment type="function">
    <text evidence="1 15 17">Specifically methylates guanosine-37 in various tRNAs.</text>
</comment>
<evidence type="ECO:0000259" key="18">
    <source>
        <dbReference type="Pfam" id="PF01746"/>
    </source>
</evidence>
<feature type="binding site" evidence="15 16">
    <location>
        <begin position="145"/>
        <end position="150"/>
    </location>
    <ligand>
        <name>S-adenosyl-L-methionine</name>
        <dbReference type="ChEBI" id="CHEBI:59789"/>
    </ligand>
</feature>
<evidence type="ECO:0000256" key="2">
    <source>
        <dbReference type="ARBA" id="ARBA00004496"/>
    </source>
</evidence>
<evidence type="ECO:0000313" key="20">
    <source>
        <dbReference type="Proteomes" id="UP000177579"/>
    </source>
</evidence>
<evidence type="ECO:0000256" key="11">
    <source>
        <dbReference type="ARBA" id="ARBA00022694"/>
    </source>
</evidence>
<evidence type="ECO:0000256" key="1">
    <source>
        <dbReference type="ARBA" id="ARBA00002634"/>
    </source>
</evidence>
<evidence type="ECO:0000256" key="8">
    <source>
        <dbReference type="ARBA" id="ARBA00022603"/>
    </source>
</evidence>
<evidence type="ECO:0000256" key="15">
    <source>
        <dbReference type="HAMAP-Rule" id="MF_00605"/>
    </source>
</evidence>
<keyword evidence="10 15" id="KW-0949">S-adenosyl-L-methionine</keyword>
<dbReference type="InterPro" id="IPR002649">
    <property type="entry name" value="tRNA_m1G_MeTrfase_TrmD"/>
</dbReference>
<dbReference type="EMBL" id="MFGO01000032">
    <property type="protein sequence ID" value="OGF40284.1"/>
    <property type="molecule type" value="Genomic_DNA"/>
</dbReference>
<dbReference type="Gene3D" id="3.40.1280.10">
    <property type="match status" value="1"/>
</dbReference>
<proteinExistence type="inferred from homology"/>
<evidence type="ECO:0000256" key="3">
    <source>
        <dbReference type="ARBA" id="ARBA00007630"/>
    </source>
</evidence>
<keyword evidence="9 15" id="KW-0808">Transferase</keyword>
<dbReference type="GO" id="GO:0005829">
    <property type="term" value="C:cytosol"/>
    <property type="evidence" value="ECO:0007669"/>
    <property type="project" value="TreeGrafter"/>
</dbReference>
<evidence type="ECO:0000256" key="14">
    <source>
        <dbReference type="ARBA" id="ARBA00047783"/>
    </source>
</evidence>
<comment type="similarity">
    <text evidence="3 15 17">Belongs to the RNA methyltransferase TrmD family.</text>
</comment>
<keyword evidence="7 15" id="KW-0963">Cytoplasm</keyword>
<evidence type="ECO:0000256" key="17">
    <source>
        <dbReference type="RuleBase" id="RU003464"/>
    </source>
</evidence>
<evidence type="ECO:0000256" key="10">
    <source>
        <dbReference type="ARBA" id="ARBA00022691"/>
    </source>
</evidence>
<reference evidence="19 20" key="1">
    <citation type="journal article" date="2016" name="Nat. Commun.">
        <title>Thousands of microbial genomes shed light on interconnected biogeochemical processes in an aquifer system.</title>
        <authorList>
            <person name="Anantharaman K."/>
            <person name="Brown C.T."/>
            <person name="Hug L.A."/>
            <person name="Sharon I."/>
            <person name="Castelle C.J."/>
            <person name="Probst A.J."/>
            <person name="Thomas B.C."/>
            <person name="Singh A."/>
            <person name="Wilkins M.J."/>
            <person name="Karaoz U."/>
            <person name="Brodie E.L."/>
            <person name="Williams K.H."/>
            <person name="Hubbard S.S."/>
            <person name="Banfield J.F."/>
        </authorList>
    </citation>
    <scope>NUCLEOTIDE SEQUENCE [LARGE SCALE GENOMIC DNA]</scope>
</reference>
<gene>
    <name evidence="15" type="primary">trmD</name>
    <name evidence="19" type="ORF">A2531_04605</name>
</gene>
<feature type="domain" description="tRNA methyltransferase TRMD/TRM10-type" evidence="18">
    <location>
        <begin position="1"/>
        <end position="231"/>
    </location>
</feature>
<evidence type="ECO:0000256" key="9">
    <source>
        <dbReference type="ARBA" id="ARBA00022679"/>
    </source>
</evidence>
<dbReference type="PANTHER" id="PTHR46417:SF1">
    <property type="entry name" value="TRNA (GUANINE-N(1)-)-METHYLTRANSFERASE"/>
    <property type="match status" value="1"/>
</dbReference>
<evidence type="ECO:0000256" key="13">
    <source>
        <dbReference type="ARBA" id="ARBA00033392"/>
    </source>
</evidence>
<keyword evidence="11 15" id="KW-0819">tRNA processing</keyword>
<feature type="binding site" evidence="15 16">
    <location>
        <position position="126"/>
    </location>
    <ligand>
        <name>S-adenosyl-L-methionine</name>
        <dbReference type="ChEBI" id="CHEBI:59789"/>
    </ligand>
</feature>
<evidence type="ECO:0000256" key="6">
    <source>
        <dbReference type="ARBA" id="ARBA00014679"/>
    </source>
</evidence>
<comment type="catalytic activity">
    <reaction evidence="14 15 17">
        <text>guanosine(37) in tRNA + S-adenosyl-L-methionine = N(1)-methylguanosine(37) in tRNA + S-adenosyl-L-homocysteine + H(+)</text>
        <dbReference type="Rhea" id="RHEA:36899"/>
        <dbReference type="Rhea" id="RHEA-COMP:10145"/>
        <dbReference type="Rhea" id="RHEA-COMP:10147"/>
        <dbReference type="ChEBI" id="CHEBI:15378"/>
        <dbReference type="ChEBI" id="CHEBI:57856"/>
        <dbReference type="ChEBI" id="CHEBI:59789"/>
        <dbReference type="ChEBI" id="CHEBI:73542"/>
        <dbReference type="ChEBI" id="CHEBI:74269"/>
        <dbReference type="EC" id="2.1.1.228"/>
    </reaction>
</comment>
<dbReference type="EC" id="2.1.1.228" evidence="5 15"/>
<dbReference type="PANTHER" id="PTHR46417">
    <property type="entry name" value="TRNA (GUANINE-N(1)-)-METHYLTRANSFERASE"/>
    <property type="match status" value="1"/>
</dbReference>
<sequence length="232" mass="26830">MKFHIITIFPEIFDSYFNESIIKRAQEKHQIIIKIYNLRNWTCDKHKTVDDAPYGGGAGMVMKIEPLYNALNDIKSQIINNKSQINSKKQDLNIKTILLSASGKKWDQQTAQKYSQRLDEIILICGRYEGVDERITHFINEEISVGDYVLTGGEIPAMIIVDSITRLLPDVLGNNASIMEESHSIPNILEYPQYTRPEIFKINKKKYPVPPILLSGDHQKIEKWREKNKQKQ</sequence>
<dbReference type="HAMAP" id="MF_00605">
    <property type="entry name" value="TrmD"/>
    <property type="match status" value="1"/>
</dbReference>
<dbReference type="InterPro" id="IPR029026">
    <property type="entry name" value="tRNA_m1G_MTases_N"/>
</dbReference>
<dbReference type="Gene3D" id="1.10.1270.20">
    <property type="entry name" value="tRNA(m1g37)methyltransferase, domain 2"/>
    <property type="match status" value="1"/>
</dbReference>
<dbReference type="NCBIfam" id="TIGR00088">
    <property type="entry name" value="trmD"/>
    <property type="match status" value="1"/>
</dbReference>
<evidence type="ECO:0000256" key="16">
    <source>
        <dbReference type="PIRSR" id="PIRSR000386-1"/>
    </source>
</evidence>
<dbReference type="GO" id="GO:0002939">
    <property type="term" value="P:tRNA N1-guanine methylation"/>
    <property type="evidence" value="ECO:0007669"/>
    <property type="project" value="TreeGrafter"/>
</dbReference>
<evidence type="ECO:0000256" key="12">
    <source>
        <dbReference type="ARBA" id="ARBA00029736"/>
    </source>
</evidence>
<evidence type="ECO:0000256" key="5">
    <source>
        <dbReference type="ARBA" id="ARBA00012807"/>
    </source>
</evidence>
<dbReference type="InterPro" id="IPR029028">
    <property type="entry name" value="Alpha/beta_knot_MTases"/>
</dbReference>
<name>A0A1F5TN76_9BACT</name>
<comment type="subunit">
    <text evidence="4 15 17">Homodimer.</text>
</comment>
<evidence type="ECO:0000256" key="4">
    <source>
        <dbReference type="ARBA" id="ARBA00011738"/>
    </source>
</evidence>
<dbReference type="InterPro" id="IPR016009">
    <property type="entry name" value="tRNA_MeTrfase_TRMD/TRM10"/>
</dbReference>
<comment type="subcellular location">
    <subcellularLocation>
        <location evidence="2 15 17">Cytoplasm</location>
    </subcellularLocation>
</comment>
<evidence type="ECO:0000313" key="19">
    <source>
        <dbReference type="EMBL" id="OGF40284.1"/>
    </source>
</evidence>